<dbReference type="SUPFAM" id="SSF47413">
    <property type="entry name" value="lambda repressor-like DNA-binding domains"/>
    <property type="match status" value="1"/>
</dbReference>
<dbReference type="GO" id="GO:0003677">
    <property type="term" value="F:DNA binding"/>
    <property type="evidence" value="ECO:0007669"/>
    <property type="project" value="InterPro"/>
</dbReference>
<dbReference type="SMART" id="SM00530">
    <property type="entry name" value="HTH_XRE"/>
    <property type="match status" value="1"/>
</dbReference>
<organism evidence="2">
    <name type="scientific">Nocardiopsis sp. CMB-M0232</name>
    <dbReference type="NCBI Taxonomy" id="1231934"/>
    <lineage>
        <taxon>Bacteria</taxon>
        <taxon>Bacillati</taxon>
        <taxon>Actinomycetota</taxon>
        <taxon>Actinomycetes</taxon>
        <taxon>Streptosporangiales</taxon>
        <taxon>Nocardiopsidaceae</taxon>
        <taxon>Nocardiopsis</taxon>
    </lineage>
</organism>
<dbReference type="Gene3D" id="3.30.450.180">
    <property type="match status" value="1"/>
</dbReference>
<name>A0A0R7QY04_9ACTN</name>
<reference evidence="2" key="1">
    <citation type="journal article" date="2015" name="ACS Synth. Biol.">
        <title>Two distinct cyclodipeptide synthases from a marine actinomycete catalyze biosynthesis of the same diketopiperazine natural product.</title>
        <authorList>
            <person name="James E.D."/>
            <person name="Knuckley B."/>
            <person name="Alqahtani N."/>
            <person name="Porwal S."/>
            <person name="Ban J."/>
            <person name="Karty J.A."/>
            <person name="Viswanathan R."/>
            <person name="Lane A.L."/>
        </authorList>
    </citation>
    <scope>NUCLEOTIDE SEQUENCE</scope>
    <source>
        <strain evidence="2">CMB-M0232</strain>
    </source>
</reference>
<dbReference type="InterPro" id="IPR010982">
    <property type="entry name" value="Lambda_DNA-bd_dom_sf"/>
</dbReference>
<dbReference type="Pfam" id="PF17765">
    <property type="entry name" value="MLTR_LBD"/>
    <property type="match status" value="1"/>
</dbReference>
<dbReference type="Gene3D" id="1.10.260.40">
    <property type="entry name" value="lambda repressor-like DNA-binding domains"/>
    <property type="match status" value="1"/>
</dbReference>
<feature type="domain" description="HTH cro/C1-type" evidence="1">
    <location>
        <begin position="36"/>
        <end position="83"/>
    </location>
</feature>
<dbReference type="EMBL" id="KT184400">
    <property type="protein sequence ID" value="AKR54049.1"/>
    <property type="molecule type" value="Genomic_DNA"/>
</dbReference>
<evidence type="ECO:0000259" key="1">
    <source>
        <dbReference type="PROSITE" id="PS50943"/>
    </source>
</evidence>
<accession>A0A0R7QY04</accession>
<evidence type="ECO:0000313" key="2">
    <source>
        <dbReference type="EMBL" id="AKR54049.1"/>
    </source>
</evidence>
<dbReference type="InterPro" id="IPR041413">
    <property type="entry name" value="MLTR_LBD"/>
</dbReference>
<sequence>MDNRSEIKEFLASRRARISPRQAGLPAYGGNRRVPGLRREEVAVLAGVSVDYYVRLERGNLAGASPAVLDSLARALGLDDAEREHLNDLARAANTTHRQRRSPAPPQTRVPSAVQRILDAMTDAPAFIRNSRLDFVAANRLGYALYAPLFAEGRTPPVNFARFTFLDPRGRAFFGNDWAKSVNTTVALLRTEAGRNPHDKGLTDLIGELATRSEEFRTAWAEHNVRLHHTGLKHVHHPVVGDVTLAFEAMHLPAHPSLTITAMSADPGSRDEDALKLLASWAADAGQVGLAHVLDPPPAREDAGQAG</sequence>
<dbReference type="CDD" id="cd00093">
    <property type="entry name" value="HTH_XRE"/>
    <property type="match status" value="1"/>
</dbReference>
<dbReference type="Pfam" id="PF13560">
    <property type="entry name" value="HTH_31"/>
    <property type="match status" value="1"/>
</dbReference>
<dbReference type="PROSITE" id="PS50943">
    <property type="entry name" value="HTH_CROC1"/>
    <property type="match status" value="1"/>
</dbReference>
<dbReference type="PANTHER" id="PTHR35010">
    <property type="entry name" value="BLL4672 PROTEIN-RELATED"/>
    <property type="match status" value="1"/>
</dbReference>
<dbReference type="AlphaFoldDB" id="A0A0R7QY04"/>
<protein>
    <submittedName>
        <fullName evidence="2">XRE family transcriptional regulator</fullName>
    </submittedName>
</protein>
<proteinExistence type="predicted"/>
<dbReference type="PANTHER" id="PTHR35010:SF2">
    <property type="entry name" value="BLL4672 PROTEIN"/>
    <property type="match status" value="1"/>
</dbReference>
<dbReference type="InterPro" id="IPR001387">
    <property type="entry name" value="Cro/C1-type_HTH"/>
</dbReference>
<gene>
    <name evidence="2" type="primary">nozR1</name>
</gene>